<reference evidence="9" key="2">
    <citation type="journal article" date="2007" name="Science">
        <title>Genome sequence of Aedes aegypti, a major arbovirus vector.</title>
        <authorList>
            <person name="Nene V."/>
            <person name="Wortman J.R."/>
            <person name="Lawson D."/>
            <person name="Haas B."/>
            <person name="Kodira C."/>
            <person name="Tu Z.J."/>
            <person name="Loftus B."/>
            <person name="Xi Z."/>
            <person name="Megy K."/>
            <person name="Grabherr M."/>
            <person name="Ren Q."/>
            <person name="Zdobnov E.M."/>
            <person name="Lobo N.F."/>
            <person name="Campbell K.S."/>
            <person name="Brown S.E."/>
            <person name="Bonaldo M.F."/>
            <person name="Zhu J."/>
            <person name="Sinkins S.P."/>
            <person name="Hogenkamp D.G."/>
            <person name="Amedeo P."/>
            <person name="Arensburger P."/>
            <person name="Atkinson P.W."/>
            <person name="Bidwell S."/>
            <person name="Biedler J."/>
            <person name="Birney E."/>
            <person name="Bruggner R.V."/>
            <person name="Costas J."/>
            <person name="Coy M.R."/>
            <person name="Crabtree J."/>
            <person name="Crawford M."/>
            <person name="Debruyn B."/>
            <person name="Decaprio D."/>
            <person name="Eiglmeier K."/>
            <person name="Eisenstadt E."/>
            <person name="El-Dorry H."/>
            <person name="Gelbart W.M."/>
            <person name="Gomes S.L."/>
            <person name="Hammond M."/>
            <person name="Hannick L.I."/>
            <person name="Hogan J.R."/>
            <person name="Holmes M.H."/>
            <person name="Jaffe D."/>
            <person name="Johnston J.S."/>
            <person name="Kennedy R.C."/>
            <person name="Koo H."/>
            <person name="Kravitz S."/>
            <person name="Kriventseva E.V."/>
            <person name="Kulp D."/>
            <person name="Labutti K."/>
            <person name="Lee E."/>
            <person name="Li S."/>
            <person name="Lovin D.D."/>
            <person name="Mao C."/>
            <person name="Mauceli E."/>
            <person name="Menck C.F."/>
            <person name="Miller J.R."/>
            <person name="Montgomery P."/>
            <person name="Mori A."/>
            <person name="Nascimento A.L."/>
            <person name="Naveira H.F."/>
            <person name="Nusbaum C."/>
            <person name="O'leary S."/>
            <person name="Orvis J."/>
            <person name="Pertea M."/>
            <person name="Quesneville H."/>
            <person name="Reidenbach K.R."/>
            <person name="Rogers Y.H."/>
            <person name="Roth C.W."/>
            <person name="Schneider J.R."/>
            <person name="Schatz M."/>
            <person name="Shumway M."/>
            <person name="Stanke M."/>
            <person name="Stinson E.O."/>
            <person name="Tubio J.M."/>
            <person name="Vanzee J.P."/>
            <person name="Verjovski-Almeida S."/>
            <person name="Werner D."/>
            <person name="White O."/>
            <person name="Wyder S."/>
            <person name="Zeng Q."/>
            <person name="Zhao Q."/>
            <person name="Zhao Y."/>
            <person name="Hill C.A."/>
            <person name="Raikhel A.S."/>
            <person name="Soares M.B."/>
            <person name="Knudson D.L."/>
            <person name="Lee N.H."/>
            <person name="Galagan J."/>
            <person name="Salzberg S.L."/>
            <person name="Paulsen I.T."/>
            <person name="Dimopoulos G."/>
            <person name="Collins F.H."/>
            <person name="Birren B."/>
            <person name="Fraser-Liggett C.M."/>
            <person name="Severson D.W."/>
        </authorList>
    </citation>
    <scope>NUCLEOTIDE SEQUENCE [LARGE SCALE GENOMIC DNA]</scope>
    <source>
        <strain evidence="9">Liverpool</strain>
    </source>
</reference>
<feature type="non-terminal residue" evidence="9">
    <location>
        <position position="113"/>
    </location>
</feature>
<feature type="domain" description="C2H2-type" evidence="8">
    <location>
        <begin position="63"/>
        <end position="90"/>
    </location>
</feature>
<gene>
    <name evidence="9" type="ORF">AaeL_AAEL001665</name>
</gene>
<keyword evidence="4" id="KW-0862">Zinc</keyword>
<accession>Q17KJ4</accession>
<dbReference type="PROSITE" id="PS50157">
    <property type="entry name" value="ZINC_FINGER_C2H2_2"/>
    <property type="match status" value="4"/>
</dbReference>
<dbReference type="AlphaFoldDB" id="Q17KJ4"/>
<dbReference type="FunFam" id="3.30.160.60:FF:000621">
    <property type="entry name" value="FLT3-interacting zinc finger 1"/>
    <property type="match status" value="1"/>
</dbReference>
<reference evidence="9" key="3">
    <citation type="submission" date="2012-09" db="EMBL/GenBank/DDBJ databases">
        <authorList>
            <consortium name="VectorBase"/>
        </authorList>
    </citation>
    <scope>NUCLEOTIDE SEQUENCE</scope>
    <source>
        <strain evidence="9">Liverpool</strain>
    </source>
</reference>
<proteinExistence type="predicted"/>
<organism evidence="9 10">
    <name type="scientific">Aedes aegypti</name>
    <name type="common">Yellowfever mosquito</name>
    <name type="synonym">Culex aegypti</name>
    <dbReference type="NCBI Taxonomy" id="7159"/>
    <lineage>
        <taxon>Eukaryota</taxon>
        <taxon>Metazoa</taxon>
        <taxon>Ecdysozoa</taxon>
        <taxon>Arthropoda</taxon>
        <taxon>Hexapoda</taxon>
        <taxon>Insecta</taxon>
        <taxon>Pterygota</taxon>
        <taxon>Neoptera</taxon>
        <taxon>Endopterygota</taxon>
        <taxon>Diptera</taxon>
        <taxon>Nematocera</taxon>
        <taxon>Culicoidea</taxon>
        <taxon>Culicidae</taxon>
        <taxon>Culicinae</taxon>
        <taxon>Aedini</taxon>
        <taxon>Aedes</taxon>
        <taxon>Stegomyia</taxon>
    </lineage>
</organism>
<dbReference type="PaxDb" id="7159-AAEL001665-PA"/>
<dbReference type="STRING" id="7159.Q17KJ4"/>
<evidence type="ECO:0000256" key="6">
    <source>
        <dbReference type="ARBA" id="ARBA00023163"/>
    </source>
</evidence>
<feature type="domain" description="C2H2-type" evidence="8">
    <location>
        <begin position="91"/>
        <end position="113"/>
    </location>
</feature>
<evidence type="ECO:0000313" key="10">
    <source>
        <dbReference type="Proteomes" id="UP000682892"/>
    </source>
</evidence>
<dbReference type="GO" id="GO:0005634">
    <property type="term" value="C:nucleus"/>
    <property type="evidence" value="ECO:0007669"/>
    <property type="project" value="UniProtKB-ARBA"/>
</dbReference>
<name>Q17KJ4_AEDAE</name>
<sequence>SGPPPHSCNICGKKFRDIDTMEQHRQRHLMKDKPFKCSECPKQFIRQSDLQRHIGLHHSVSPHQCDLCGRQFIRQSDLQRHIGLHHSVSPHQCNLCGRVFDRADHLTDHGLSH</sequence>
<dbReference type="VEuPathDB" id="VectorBase:AAEL026246"/>
<keyword evidence="6" id="KW-0804">Transcription</keyword>
<keyword evidence="2" id="KW-0677">Repeat</keyword>
<dbReference type="Pfam" id="PF00096">
    <property type="entry name" value="zf-C2H2"/>
    <property type="match status" value="4"/>
</dbReference>
<feature type="domain" description="C2H2-type" evidence="8">
    <location>
        <begin position="6"/>
        <end position="33"/>
    </location>
</feature>
<evidence type="ECO:0000256" key="3">
    <source>
        <dbReference type="ARBA" id="ARBA00022771"/>
    </source>
</evidence>
<dbReference type="OMA" id="HACPRCE"/>
<dbReference type="FunFam" id="3.30.160.60:FF:000446">
    <property type="entry name" value="Zinc finger protein"/>
    <property type="match status" value="1"/>
</dbReference>
<evidence type="ECO:0000313" key="9">
    <source>
        <dbReference type="EMBL" id="EAT47232.1"/>
    </source>
</evidence>
<dbReference type="InterPro" id="IPR036236">
    <property type="entry name" value="Znf_C2H2_sf"/>
</dbReference>
<dbReference type="PROSITE" id="PS00028">
    <property type="entry name" value="ZINC_FINGER_C2H2_1"/>
    <property type="match status" value="4"/>
</dbReference>
<dbReference type="eggNOG" id="KOG1721">
    <property type="taxonomic scope" value="Eukaryota"/>
</dbReference>
<keyword evidence="5" id="KW-0805">Transcription regulation</keyword>
<dbReference type="PhylomeDB" id="Q17KJ4"/>
<evidence type="ECO:0000256" key="2">
    <source>
        <dbReference type="ARBA" id="ARBA00022737"/>
    </source>
</evidence>
<feature type="domain" description="C2H2-type" evidence="8">
    <location>
        <begin position="35"/>
        <end position="62"/>
    </location>
</feature>
<evidence type="ECO:0000256" key="7">
    <source>
        <dbReference type="PROSITE-ProRule" id="PRU00042"/>
    </source>
</evidence>
<reference evidence="9" key="1">
    <citation type="submission" date="2005-10" db="EMBL/GenBank/DDBJ databases">
        <authorList>
            <person name="Loftus B.J."/>
            <person name="Nene V.M."/>
            <person name="Hannick L.I."/>
            <person name="Bidwell S."/>
            <person name="Haas B."/>
            <person name="Amedeo P."/>
            <person name="Orvis J."/>
            <person name="Wortman J.R."/>
            <person name="White O.R."/>
            <person name="Salzberg S."/>
            <person name="Shumway M."/>
            <person name="Koo H."/>
            <person name="Zhao Y."/>
            <person name="Holmes M."/>
            <person name="Miller J."/>
            <person name="Schatz M."/>
            <person name="Pop M."/>
            <person name="Pai G."/>
            <person name="Utterback T."/>
            <person name="Rogers Y.-H."/>
            <person name="Kravitz S."/>
            <person name="Fraser C.M."/>
        </authorList>
    </citation>
    <scope>NUCLEOTIDE SEQUENCE</scope>
    <source>
        <strain evidence="9">Liverpool</strain>
    </source>
</reference>
<evidence type="ECO:0000259" key="8">
    <source>
        <dbReference type="PROSITE" id="PS50157"/>
    </source>
</evidence>
<dbReference type="HOGENOM" id="CLU_002678_42_11_1"/>
<dbReference type="GO" id="GO:0008270">
    <property type="term" value="F:zinc ion binding"/>
    <property type="evidence" value="ECO:0007669"/>
    <property type="project" value="UniProtKB-KW"/>
</dbReference>
<feature type="non-terminal residue" evidence="9">
    <location>
        <position position="1"/>
    </location>
</feature>
<keyword evidence="3 7" id="KW-0863">Zinc-finger</keyword>
<dbReference type="PANTHER" id="PTHR23235">
    <property type="entry name" value="KRUEPPEL-LIKE TRANSCRIPTION FACTOR"/>
    <property type="match status" value="1"/>
</dbReference>
<evidence type="ECO:0000256" key="4">
    <source>
        <dbReference type="ARBA" id="ARBA00022833"/>
    </source>
</evidence>
<protein>
    <submittedName>
        <fullName evidence="9">AAEL001665-PA</fullName>
    </submittedName>
</protein>
<evidence type="ECO:0000256" key="5">
    <source>
        <dbReference type="ARBA" id="ARBA00023015"/>
    </source>
</evidence>
<dbReference type="EMBL" id="CH477223">
    <property type="protein sequence ID" value="EAT47232.1"/>
    <property type="molecule type" value="Genomic_DNA"/>
</dbReference>
<keyword evidence="1" id="KW-0479">Metal-binding</keyword>
<evidence type="ECO:0000256" key="1">
    <source>
        <dbReference type="ARBA" id="ARBA00022723"/>
    </source>
</evidence>
<dbReference type="SMART" id="SM00355">
    <property type="entry name" value="ZnF_C2H2"/>
    <property type="match status" value="4"/>
</dbReference>
<dbReference type="SUPFAM" id="SSF57667">
    <property type="entry name" value="beta-beta-alpha zinc fingers"/>
    <property type="match status" value="3"/>
</dbReference>
<dbReference type="InterPro" id="IPR013087">
    <property type="entry name" value="Znf_C2H2_type"/>
</dbReference>
<dbReference type="Proteomes" id="UP000682892">
    <property type="component" value="Unassembled WGS sequence"/>
</dbReference>
<dbReference type="Gene3D" id="3.30.160.60">
    <property type="entry name" value="Classic Zinc Finger"/>
    <property type="match status" value="4"/>
</dbReference>